<dbReference type="InterPro" id="IPR009293">
    <property type="entry name" value="UPF0478"/>
</dbReference>
<dbReference type="OrthoDB" id="3237344at2"/>
<gene>
    <name evidence="1" type="ORF">Q760_17965</name>
</gene>
<organism evidence="1 2">
    <name type="scientific">Cellulomonas cellasea DSM 20118</name>
    <dbReference type="NCBI Taxonomy" id="1408250"/>
    <lineage>
        <taxon>Bacteria</taxon>
        <taxon>Bacillati</taxon>
        <taxon>Actinomycetota</taxon>
        <taxon>Actinomycetes</taxon>
        <taxon>Micrococcales</taxon>
        <taxon>Cellulomonadaceae</taxon>
        <taxon>Cellulomonas</taxon>
    </lineage>
</organism>
<keyword evidence="2" id="KW-1185">Reference proteome</keyword>
<dbReference type="RefSeq" id="WP_034631486.1">
    <property type="nucleotide sequence ID" value="NZ_AXNT01000089.1"/>
</dbReference>
<sequence length="123" mass="12540">MLGDIAGIVAASAFLILVGVLAVPLVKLGRTFDEATVSLRKVTEHTLPVIDETAAVVASTNGQLERVDQITTSAAQVSANVSALTSLFAATVGGPMIKVAAFSYGVRRALSGLGATAKASRTR</sequence>
<comment type="caution">
    <text evidence="1">The sequence shown here is derived from an EMBL/GenBank/DDBJ whole genome shotgun (WGS) entry which is preliminary data.</text>
</comment>
<evidence type="ECO:0000313" key="2">
    <source>
        <dbReference type="Proteomes" id="UP000029833"/>
    </source>
</evidence>
<dbReference type="AlphaFoldDB" id="A0A0A0B687"/>
<protein>
    <recommendedName>
        <fullName evidence="3">DUF948 domain-containing protein</fullName>
    </recommendedName>
</protein>
<name>A0A0A0B687_9CELL</name>
<dbReference type="Proteomes" id="UP000029833">
    <property type="component" value="Unassembled WGS sequence"/>
</dbReference>
<dbReference type="EMBL" id="AXNT01000089">
    <property type="protein sequence ID" value="KGM01692.1"/>
    <property type="molecule type" value="Genomic_DNA"/>
</dbReference>
<dbReference type="STRING" id="1408250.Q760_17965"/>
<evidence type="ECO:0008006" key="3">
    <source>
        <dbReference type="Google" id="ProtNLM"/>
    </source>
</evidence>
<accession>A0A0A0B687</accession>
<dbReference type="Pfam" id="PF06103">
    <property type="entry name" value="DUF948"/>
    <property type="match status" value="1"/>
</dbReference>
<reference evidence="1 2" key="1">
    <citation type="submission" date="2013-10" db="EMBL/GenBank/DDBJ databases">
        <authorList>
            <person name="Wang G."/>
            <person name="Zhuang W."/>
        </authorList>
    </citation>
    <scope>NUCLEOTIDE SEQUENCE [LARGE SCALE GENOMIC DNA]</scope>
    <source>
        <strain evidence="1 2">DSM 20118</strain>
    </source>
</reference>
<evidence type="ECO:0000313" key="1">
    <source>
        <dbReference type="EMBL" id="KGM01692.1"/>
    </source>
</evidence>
<proteinExistence type="predicted"/>